<dbReference type="GO" id="GO:0046872">
    <property type="term" value="F:metal ion binding"/>
    <property type="evidence" value="ECO:0007669"/>
    <property type="project" value="UniProtKB-KW"/>
</dbReference>
<dbReference type="GO" id="GO:0051539">
    <property type="term" value="F:4 iron, 4 sulfur cluster binding"/>
    <property type="evidence" value="ECO:0007669"/>
    <property type="project" value="UniProtKB-KW"/>
</dbReference>
<feature type="domain" description="4Fe-4S His(Cys)3-ligated-type" evidence="7">
    <location>
        <begin position="75"/>
        <end position="114"/>
    </location>
</feature>
<dbReference type="RefSeq" id="WP_027305075.1">
    <property type="nucleotide sequence ID" value="NZ_CP020867.1"/>
</dbReference>
<evidence type="ECO:0000256" key="3">
    <source>
        <dbReference type="ARBA" id="ARBA00023004"/>
    </source>
</evidence>
<sequence length="821" mass="93196">MTITINGKECFFDEGEYILNIARRNDIFIPAICYLSGCSPTLACRMCMVEADGKKVYSCNTKAKDKMVVESDLQNLWDERNEIMQAYCINHPLECGVCDKSGECELQNFTHKARVNIQNHWIKDTHKPHKKWGFINYDPALCIVCERCVTVCKDKIGESALKTIPRGGDSVDSTFKETMGKDAYAIWTKFQKSLIAPTKGDVLDCSFCGECTSVCPTGALIGARFQYTSNIWELKRIPASNPHSSDCELMYYDIKQSGISVQKPKIYRVSNDFAFANLNKAARYGYDTQNEAKKDEKAFQTLVNLIKTGEIKNIKFNSFITNEEALILQNLKNKFNLNLINDEALAFKTFLEAFILNAGEFYNATSEDIVKSDFLVVSGTLLRYDAPTLSYKINNALVMNKGSGLYFHPLEDLGVQKYSKNFISCIHKSGQEEQILYFLLQKFTQDEEIKNKLNSFVTQELKEIEESVNEEITEEVLEKDENGNEIKKEVKKTISKKIKKNIEVSRSIFAKNLGLDEDKLQELLLKKNNFVLVIGSDFYFHKDALKLAKLLALIQKTTPFKIFLNPTHTNTLGVSLLCDLTKTSEGKILGYNEKGDFSFSYEEYSDLASSSLNQQEGTFLNYDKRIVPTNAALEFGGYFLNDLANALGFDEPYTISYTKRLPINKGFSPLDFDSLENHYTNGGENKRGYLLNLEAFKNKASLELILPNAELQNLEPKENEILLYSANPSYQFGRFSNRSSALNEVIFLGVGENLAQNLGLKDKEVIKLKLKNKELSLSIKVDKDIKTGAYLPYFDEKMDTLEFFDERFICAEISKIGINNE</sequence>
<keyword evidence="1" id="KW-0004">4Fe-4S</keyword>
<dbReference type="SMART" id="SM00929">
    <property type="entry name" value="NADH-G_4Fe-4S_3"/>
    <property type="match status" value="1"/>
</dbReference>
<dbReference type="InterPro" id="IPR019574">
    <property type="entry name" value="NADH_UbQ_OxRdtase_Gsu_4Fe4S-bd"/>
</dbReference>
<evidence type="ECO:0000259" key="5">
    <source>
        <dbReference type="PROSITE" id="PS51085"/>
    </source>
</evidence>
<keyword evidence="2" id="KW-0479">Metal-binding</keyword>
<evidence type="ECO:0000313" key="9">
    <source>
        <dbReference type="Proteomes" id="UP000192902"/>
    </source>
</evidence>
<proteinExistence type="predicted"/>
<dbReference type="Proteomes" id="UP000192902">
    <property type="component" value="Chromosome"/>
</dbReference>
<dbReference type="SUPFAM" id="SSF53706">
    <property type="entry name" value="Formate dehydrogenase/DMSO reductase, domains 1-3"/>
    <property type="match status" value="1"/>
</dbReference>
<evidence type="ECO:0000259" key="7">
    <source>
        <dbReference type="PROSITE" id="PS51839"/>
    </source>
</evidence>
<dbReference type="InterPro" id="IPR050157">
    <property type="entry name" value="PSI_iron-sulfur_center"/>
</dbReference>
<protein>
    <submittedName>
        <fullName evidence="8">NADH:quinone oxidoreductase I, chain G</fullName>
        <ecNumber evidence="8">1.6.5.3</ecNumber>
    </submittedName>
</protein>
<dbReference type="Gene3D" id="3.10.20.740">
    <property type="match status" value="1"/>
</dbReference>
<feature type="domain" description="4Fe-4S ferredoxin-type" evidence="6">
    <location>
        <begin position="133"/>
        <end position="162"/>
    </location>
</feature>
<evidence type="ECO:0000259" key="6">
    <source>
        <dbReference type="PROSITE" id="PS51379"/>
    </source>
</evidence>
<dbReference type="SUPFAM" id="SSF54292">
    <property type="entry name" value="2Fe-2S ferredoxin-like"/>
    <property type="match status" value="1"/>
</dbReference>
<dbReference type="Pfam" id="PF10588">
    <property type="entry name" value="NADH-G_4Fe-4S_3"/>
    <property type="match status" value="1"/>
</dbReference>
<dbReference type="PROSITE" id="PS51085">
    <property type="entry name" value="2FE2S_FER_2"/>
    <property type="match status" value="1"/>
</dbReference>
<keyword evidence="8" id="KW-0560">Oxidoreductase</keyword>
<dbReference type="GO" id="GO:0016491">
    <property type="term" value="F:oxidoreductase activity"/>
    <property type="evidence" value="ECO:0007669"/>
    <property type="project" value="UniProtKB-KW"/>
</dbReference>
<dbReference type="AlphaFoldDB" id="A0A1W6BUU7"/>
<dbReference type="eggNOG" id="COG3383">
    <property type="taxonomic scope" value="Bacteria"/>
</dbReference>
<feature type="domain" description="2Fe-2S ferredoxin-type" evidence="5">
    <location>
        <begin position="1"/>
        <end position="75"/>
    </location>
</feature>
<dbReference type="PANTHER" id="PTHR24960:SF84">
    <property type="entry name" value="HYDROGENASE SUBUNIT"/>
    <property type="match status" value="1"/>
</dbReference>
<dbReference type="InterPro" id="IPR017896">
    <property type="entry name" value="4Fe4S_Fe-S-bd"/>
</dbReference>
<dbReference type="Pfam" id="PF13510">
    <property type="entry name" value="Fer2_4"/>
    <property type="match status" value="1"/>
</dbReference>
<evidence type="ECO:0000256" key="1">
    <source>
        <dbReference type="ARBA" id="ARBA00022485"/>
    </source>
</evidence>
<name>A0A1W6BUU7_9BACT</name>
<dbReference type="eggNOG" id="COG1034">
    <property type="taxonomic scope" value="Bacteria"/>
</dbReference>
<accession>A0A1W6BUU7</accession>
<organism evidence="8 9">
    <name type="scientific">Campylobacter cuniculorum DSM 23162 = LMG 24588</name>
    <dbReference type="NCBI Taxonomy" id="1121267"/>
    <lineage>
        <taxon>Bacteria</taxon>
        <taxon>Pseudomonadati</taxon>
        <taxon>Campylobacterota</taxon>
        <taxon>Epsilonproteobacteria</taxon>
        <taxon>Campylobacterales</taxon>
        <taxon>Campylobacteraceae</taxon>
        <taxon>Campylobacter</taxon>
    </lineage>
</organism>
<dbReference type="EMBL" id="CP020867">
    <property type="protein sequence ID" value="ARJ55862.1"/>
    <property type="molecule type" value="Genomic_DNA"/>
</dbReference>
<dbReference type="Pfam" id="PF00037">
    <property type="entry name" value="Fer4"/>
    <property type="match status" value="1"/>
</dbReference>
<keyword evidence="4" id="KW-0411">Iron-sulfur</keyword>
<gene>
    <name evidence="8" type="primary">nuoG</name>
    <name evidence="8" type="ORF">CCUN_0206</name>
</gene>
<dbReference type="NCBIfam" id="NF006305">
    <property type="entry name" value="PRK08493.1"/>
    <property type="match status" value="1"/>
</dbReference>
<keyword evidence="3" id="KW-0408">Iron</keyword>
<evidence type="ECO:0000256" key="2">
    <source>
        <dbReference type="ARBA" id="ARBA00022723"/>
    </source>
</evidence>
<evidence type="ECO:0000313" key="8">
    <source>
        <dbReference type="EMBL" id="ARJ55862.1"/>
    </source>
</evidence>
<dbReference type="PROSITE" id="PS00198">
    <property type="entry name" value="4FE4S_FER_1"/>
    <property type="match status" value="1"/>
</dbReference>
<dbReference type="OrthoDB" id="9816402at2"/>
<dbReference type="KEGG" id="ccun:CCUN_0206"/>
<dbReference type="PROSITE" id="PS51379">
    <property type="entry name" value="4FE4S_FER_2"/>
    <property type="match status" value="2"/>
</dbReference>
<dbReference type="PANTHER" id="PTHR24960">
    <property type="entry name" value="PHOTOSYSTEM I IRON-SULFUR CENTER-RELATED"/>
    <property type="match status" value="1"/>
</dbReference>
<dbReference type="CDD" id="cd00207">
    <property type="entry name" value="fer2"/>
    <property type="match status" value="1"/>
</dbReference>
<dbReference type="InterPro" id="IPR036010">
    <property type="entry name" value="2Fe-2S_ferredoxin-like_sf"/>
</dbReference>
<evidence type="ECO:0000256" key="4">
    <source>
        <dbReference type="ARBA" id="ARBA00023014"/>
    </source>
</evidence>
<dbReference type="Gene3D" id="3.30.70.20">
    <property type="match status" value="1"/>
</dbReference>
<dbReference type="InterPro" id="IPR001041">
    <property type="entry name" value="2Fe-2S_ferredoxin-type"/>
</dbReference>
<dbReference type="PROSITE" id="PS51839">
    <property type="entry name" value="4FE4S_HC3"/>
    <property type="match status" value="1"/>
</dbReference>
<reference evidence="8 9" key="1">
    <citation type="submission" date="2017-04" db="EMBL/GenBank/DDBJ databases">
        <title>Complete genome sequence of the Campylobacter cuniculorum type strain LMG24588.</title>
        <authorList>
            <person name="Miller W.G."/>
            <person name="Yee E."/>
            <person name="Revez J."/>
            <person name="Bono J.L."/>
            <person name="Rossi M."/>
        </authorList>
    </citation>
    <scope>NUCLEOTIDE SEQUENCE [LARGE SCALE GENOMIC DNA]</scope>
    <source>
        <strain evidence="8 9">LMG 24588</strain>
    </source>
</reference>
<dbReference type="SUPFAM" id="SSF54862">
    <property type="entry name" value="4Fe-4S ferredoxins"/>
    <property type="match status" value="1"/>
</dbReference>
<feature type="domain" description="4Fe-4S ferredoxin-type" evidence="6">
    <location>
        <begin position="195"/>
        <end position="225"/>
    </location>
</feature>
<dbReference type="InterPro" id="IPR017900">
    <property type="entry name" value="4Fe4S_Fe_S_CS"/>
</dbReference>
<dbReference type="STRING" id="1121267.CCUN_0206"/>
<dbReference type="EC" id="1.6.5.3" evidence="8"/>